<name>A0A0K0XVV5_9GAMM</name>
<protein>
    <submittedName>
        <fullName evidence="1">Uncharacterized protein</fullName>
    </submittedName>
</protein>
<reference evidence="2" key="1">
    <citation type="submission" date="2015-07" db="EMBL/GenBank/DDBJ databases">
        <authorList>
            <person name="Kim K.M."/>
        </authorList>
    </citation>
    <scope>NUCLEOTIDE SEQUENCE [LARGE SCALE GENOMIC DNA]</scope>
    <source>
        <strain evidence="2">KCTC 42284</strain>
    </source>
</reference>
<evidence type="ECO:0000313" key="2">
    <source>
        <dbReference type="Proteomes" id="UP000066624"/>
    </source>
</evidence>
<keyword evidence="2" id="KW-1185">Reference proteome</keyword>
<proteinExistence type="predicted"/>
<dbReference type="KEGG" id="wma:WM2015_1467"/>
<organism evidence="1 2">
    <name type="scientific">Wenzhouxiangella marina</name>
    <dbReference type="NCBI Taxonomy" id="1579979"/>
    <lineage>
        <taxon>Bacteria</taxon>
        <taxon>Pseudomonadati</taxon>
        <taxon>Pseudomonadota</taxon>
        <taxon>Gammaproteobacteria</taxon>
        <taxon>Chromatiales</taxon>
        <taxon>Wenzhouxiangellaceae</taxon>
        <taxon>Wenzhouxiangella</taxon>
    </lineage>
</organism>
<accession>A0A0K0XVV5</accession>
<dbReference type="RefSeq" id="WP_156200985.1">
    <property type="nucleotide sequence ID" value="NZ_CP012154.1"/>
</dbReference>
<sequence length="330" mass="35394">MEGLKVGVFVLAVSFGSSLALASENAWKTCDGCTWAQKHQCASEVALEYQLKTGDFAWIYDFHNEIASKFYVQVTPPGTIIQGADGADSSSETSSLPSVSVIQSPLGGDEAYYAGLLNYFVNDVWRPQGGAYDYPSCQAQWISGEGQRETSGGVISGGRSSGVIVHPINIPPGTGQNTAYDVFGALAAASQLAESNVGLLGLLGEVQNIFDGWVPASPINVNTQLKLQFSDGSYGIWNFNFQSDQWEPDWSTFRDSEGNPMPLTPSDMVGQRYDFSGTPIGQNSLREFLDRARVLGIPITGPGGGQGGDSVPARCRMEGDTMRCWPIGPY</sequence>
<dbReference type="STRING" id="1579979.WM2015_1467"/>
<dbReference type="AlphaFoldDB" id="A0A0K0XVV5"/>
<dbReference type="Proteomes" id="UP000066624">
    <property type="component" value="Chromosome"/>
</dbReference>
<evidence type="ECO:0000313" key="1">
    <source>
        <dbReference type="EMBL" id="AKS41839.1"/>
    </source>
</evidence>
<gene>
    <name evidence="1" type="ORF">WM2015_1467</name>
</gene>
<dbReference type="EMBL" id="CP012154">
    <property type="protein sequence ID" value="AKS41839.1"/>
    <property type="molecule type" value="Genomic_DNA"/>
</dbReference>